<dbReference type="CDD" id="cd03487">
    <property type="entry name" value="RT_Bac_retron_II"/>
    <property type="match status" value="1"/>
</dbReference>
<dbReference type="Pfam" id="PF00078">
    <property type="entry name" value="RVT_1"/>
    <property type="match status" value="1"/>
</dbReference>
<accession>A0A2U1TTC9</accession>
<dbReference type="EMBL" id="QDKH01000022">
    <property type="protein sequence ID" value="PWC12649.1"/>
    <property type="molecule type" value="Genomic_DNA"/>
</dbReference>
<proteinExistence type="predicted"/>
<keyword evidence="5 7" id="KW-0695">RNA-directed DNA polymerase</keyword>
<reference evidence="7 8" key="1">
    <citation type="submission" date="2018-04" db="EMBL/GenBank/DDBJ databases">
        <title>Brenneria corticis sp.nov.</title>
        <authorList>
            <person name="Li Y."/>
        </authorList>
    </citation>
    <scope>NUCLEOTIDE SEQUENCE [LARGE SCALE GENOMIC DNA]</scope>
    <source>
        <strain evidence="7 8">CFCC 11842</strain>
    </source>
</reference>
<dbReference type="GO" id="GO:0003723">
    <property type="term" value="F:RNA binding"/>
    <property type="evidence" value="ECO:0007669"/>
    <property type="project" value="InterPro"/>
</dbReference>
<dbReference type="Proteomes" id="UP000296159">
    <property type="component" value="Unassembled WGS sequence"/>
</dbReference>
<evidence type="ECO:0000256" key="1">
    <source>
        <dbReference type="ARBA" id="ARBA00022679"/>
    </source>
</evidence>
<comment type="caution">
    <text evidence="7">The sequence shown here is derived from an EMBL/GenBank/DDBJ whole genome shotgun (WGS) entry which is preliminary data.</text>
</comment>
<name>A0A2U1TTC9_9GAMM</name>
<gene>
    <name evidence="7" type="ORF">DDT56_17370</name>
</gene>
<dbReference type="InterPro" id="IPR000123">
    <property type="entry name" value="Reverse_transcriptase_msDNA"/>
</dbReference>
<dbReference type="PROSITE" id="PS50878">
    <property type="entry name" value="RT_POL"/>
    <property type="match status" value="1"/>
</dbReference>
<evidence type="ECO:0000313" key="8">
    <source>
        <dbReference type="Proteomes" id="UP000296159"/>
    </source>
</evidence>
<protein>
    <submittedName>
        <fullName evidence="7">RNA-directed DNA polymerase</fullName>
    </submittedName>
</protein>
<evidence type="ECO:0000256" key="4">
    <source>
        <dbReference type="ARBA" id="ARBA00022842"/>
    </source>
</evidence>
<keyword evidence="2" id="KW-0548">Nucleotidyltransferase</keyword>
<evidence type="ECO:0000259" key="6">
    <source>
        <dbReference type="PROSITE" id="PS50878"/>
    </source>
</evidence>
<evidence type="ECO:0000313" key="7">
    <source>
        <dbReference type="EMBL" id="PWC12649.1"/>
    </source>
</evidence>
<dbReference type="InterPro" id="IPR000477">
    <property type="entry name" value="RT_dom"/>
</dbReference>
<feature type="domain" description="Reverse transcriptase" evidence="6">
    <location>
        <begin position="1"/>
        <end position="253"/>
    </location>
</feature>
<evidence type="ECO:0000256" key="3">
    <source>
        <dbReference type="ARBA" id="ARBA00022723"/>
    </source>
</evidence>
<keyword evidence="1" id="KW-0808">Transferase</keyword>
<keyword evidence="4" id="KW-0460">Magnesium</keyword>
<keyword evidence="8" id="KW-1185">Reference proteome</keyword>
<evidence type="ECO:0000256" key="2">
    <source>
        <dbReference type="ARBA" id="ARBA00022695"/>
    </source>
</evidence>
<evidence type="ECO:0000256" key="5">
    <source>
        <dbReference type="ARBA" id="ARBA00022918"/>
    </source>
</evidence>
<sequence>MDKPYYPHNPISDVSTLAKTLGINEVMLNVIVSNVDTSYTKFDIPSKNKTRTVYEPKLNLKKIQKRINSRIFEAIQFPIYLQGGIKDSVDKRDYVENARTHSVNSPSTLINLDIKSFYDNIKYDKVFDIFKYFFKFPDDVSKVLTDLTTFKNKVPQGACTSSYLANLVFFNTEYSIVSSLRGKEIYYTRLLDDVTMSACCVLPEEIISESIKKVVGMFKQYGFKSNNKKKKIEYNKNMKGGFQVTGLWIGHTNPKTTKKERRFIRLLVHTCFKKYNESMTNESYHELWNKASGLVAKLKRLDQSNHKALREKLASILPLYDDSERKKIVHECNRLLKIPSSKTLTYGEIDRINRVFYKLGILSRSEKNLSRMWRRKLKQHFKNIPKKRASWL</sequence>
<dbReference type="AlphaFoldDB" id="A0A2U1TTC9"/>
<dbReference type="GO" id="GO:0046872">
    <property type="term" value="F:metal ion binding"/>
    <property type="evidence" value="ECO:0007669"/>
    <property type="project" value="UniProtKB-KW"/>
</dbReference>
<keyword evidence="3" id="KW-0479">Metal-binding</keyword>
<dbReference type="RefSeq" id="WP_136167670.1">
    <property type="nucleotide sequence ID" value="NZ_KZ819086.1"/>
</dbReference>
<dbReference type="GO" id="GO:0003964">
    <property type="term" value="F:RNA-directed DNA polymerase activity"/>
    <property type="evidence" value="ECO:0007669"/>
    <property type="project" value="UniProtKB-KW"/>
</dbReference>
<dbReference type="PRINTS" id="PR00866">
    <property type="entry name" value="RNADNAPOLMS"/>
</dbReference>
<organism evidence="7 8">
    <name type="scientific">Brenneria corticis</name>
    <dbReference type="NCBI Taxonomy" id="2173106"/>
    <lineage>
        <taxon>Bacteria</taxon>
        <taxon>Pseudomonadati</taxon>
        <taxon>Pseudomonadota</taxon>
        <taxon>Gammaproteobacteria</taxon>
        <taxon>Enterobacterales</taxon>
        <taxon>Pectobacteriaceae</taxon>
        <taxon>Brenneria</taxon>
    </lineage>
</organism>